<gene>
    <name evidence="2" type="ORF">PISL3812_02536</name>
</gene>
<accession>A0A0U1LQ58</accession>
<dbReference type="OrthoDB" id="4475146at2759"/>
<feature type="compositionally biased region" description="Basic and acidic residues" evidence="1">
    <location>
        <begin position="1"/>
        <end position="10"/>
    </location>
</feature>
<feature type="compositionally biased region" description="Basic and acidic residues" evidence="1">
    <location>
        <begin position="23"/>
        <end position="35"/>
    </location>
</feature>
<evidence type="ECO:0000313" key="3">
    <source>
        <dbReference type="Proteomes" id="UP000054383"/>
    </source>
</evidence>
<name>A0A0U1LQ58_TALIS</name>
<dbReference type="Proteomes" id="UP000054383">
    <property type="component" value="Unassembled WGS sequence"/>
</dbReference>
<evidence type="ECO:0000313" key="2">
    <source>
        <dbReference type="EMBL" id="CRG85481.1"/>
    </source>
</evidence>
<feature type="region of interest" description="Disordered" evidence="1">
    <location>
        <begin position="1"/>
        <end position="35"/>
    </location>
</feature>
<proteinExistence type="predicted"/>
<protein>
    <submittedName>
        <fullName evidence="2">Uncharacterized protein</fullName>
    </submittedName>
</protein>
<reference evidence="2 3" key="1">
    <citation type="submission" date="2015-04" db="EMBL/GenBank/DDBJ databases">
        <authorList>
            <person name="Syromyatnikov M.Y."/>
            <person name="Popov V.N."/>
        </authorList>
    </citation>
    <scope>NUCLEOTIDE SEQUENCE [LARGE SCALE GENOMIC DNA]</scope>
    <source>
        <strain evidence="2">WF-38-12</strain>
    </source>
</reference>
<keyword evidence="3" id="KW-1185">Reference proteome</keyword>
<organism evidence="2 3">
    <name type="scientific">Talaromyces islandicus</name>
    <name type="common">Penicillium islandicum</name>
    <dbReference type="NCBI Taxonomy" id="28573"/>
    <lineage>
        <taxon>Eukaryota</taxon>
        <taxon>Fungi</taxon>
        <taxon>Dikarya</taxon>
        <taxon>Ascomycota</taxon>
        <taxon>Pezizomycotina</taxon>
        <taxon>Eurotiomycetes</taxon>
        <taxon>Eurotiomycetidae</taxon>
        <taxon>Eurotiales</taxon>
        <taxon>Trichocomaceae</taxon>
        <taxon>Talaromyces</taxon>
        <taxon>Talaromyces sect. Islandici</taxon>
    </lineage>
</organism>
<dbReference type="EMBL" id="CVMT01000002">
    <property type="protein sequence ID" value="CRG85481.1"/>
    <property type="molecule type" value="Genomic_DNA"/>
</dbReference>
<dbReference type="AlphaFoldDB" id="A0A0U1LQ58"/>
<sequence>MNNRTKEEATTARPGPGPQPDQSETKTEKKPANERVSRELCHFLYFEDNDCFFAPRWIDDRKRLPSVDEKMPSDS</sequence>
<evidence type="ECO:0000256" key="1">
    <source>
        <dbReference type="SAM" id="MobiDB-lite"/>
    </source>
</evidence>